<protein>
    <submittedName>
        <fullName evidence="1">Uncharacterized protein</fullName>
    </submittedName>
</protein>
<dbReference type="Proteomes" id="UP000828390">
    <property type="component" value="Unassembled WGS sequence"/>
</dbReference>
<comment type="caution">
    <text evidence="1">The sequence shown here is derived from an EMBL/GenBank/DDBJ whole genome shotgun (WGS) entry which is preliminary data.</text>
</comment>
<evidence type="ECO:0000313" key="2">
    <source>
        <dbReference type="Proteomes" id="UP000828390"/>
    </source>
</evidence>
<evidence type="ECO:0000313" key="1">
    <source>
        <dbReference type="EMBL" id="KAH3777532.1"/>
    </source>
</evidence>
<organism evidence="1 2">
    <name type="scientific">Dreissena polymorpha</name>
    <name type="common">Zebra mussel</name>
    <name type="synonym">Mytilus polymorpha</name>
    <dbReference type="NCBI Taxonomy" id="45954"/>
    <lineage>
        <taxon>Eukaryota</taxon>
        <taxon>Metazoa</taxon>
        <taxon>Spiralia</taxon>
        <taxon>Lophotrochozoa</taxon>
        <taxon>Mollusca</taxon>
        <taxon>Bivalvia</taxon>
        <taxon>Autobranchia</taxon>
        <taxon>Heteroconchia</taxon>
        <taxon>Euheterodonta</taxon>
        <taxon>Imparidentia</taxon>
        <taxon>Neoheterodontei</taxon>
        <taxon>Myida</taxon>
        <taxon>Dreissenoidea</taxon>
        <taxon>Dreissenidae</taxon>
        <taxon>Dreissena</taxon>
    </lineage>
</organism>
<reference evidence="1" key="2">
    <citation type="submission" date="2020-11" db="EMBL/GenBank/DDBJ databases">
        <authorList>
            <person name="McCartney M.A."/>
            <person name="Auch B."/>
            <person name="Kono T."/>
            <person name="Mallez S."/>
            <person name="Becker A."/>
            <person name="Gohl D.M."/>
            <person name="Silverstein K.A.T."/>
            <person name="Koren S."/>
            <person name="Bechman K.B."/>
            <person name="Herman A."/>
            <person name="Abrahante J.E."/>
            <person name="Garbe J."/>
        </authorList>
    </citation>
    <scope>NUCLEOTIDE SEQUENCE</scope>
    <source>
        <strain evidence="1">Duluth1</strain>
        <tissue evidence="1">Whole animal</tissue>
    </source>
</reference>
<keyword evidence="2" id="KW-1185">Reference proteome</keyword>
<dbReference type="EMBL" id="JAIWYP010000009">
    <property type="protein sequence ID" value="KAH3777532.1"/>
    <property type="molecule type" value="Genomic_DNA"/>
</dbReference>
<dbReference type="AlphaFoldDB" id="A0A9D4ILX9"/>
<accession>A0A9D4ILX9</accession>
<gene>
    <name evidence="1" type="ORF">DPMN_178979</name>
</gene>
<proteinExistence type="predicted"/>
<reference evidence="1" key="1">
    <citation type="journal article" date="2019" name="bioRxiv">
        <title>The Genome of the Zebra Mussel, Dreissena polymorpha: A Resource for Invasive Species Research.</title>
        <authorList>
            <person name="McCartney M.A."/>
            <person name="Auch B."/>
            <person name="Kono T."/>
            <person name="Mallez S."/>
            <person name="Zhang Y."/>
            <person name="Obille A."/>
            <person name="Becker A."/>
            <person name="Abrahante J.E."/>
            <person name="Garbe J."/>
            <person name="Badalamenti J.P."/>
            <person name="Herman A."/>
            <person name="Mangelson H."/>
            <person name="Liachko I."/>
            <person name="Sullivan S."/>
            <person name="Sone E.D."/>
            <person name="Koren S."/>
            <person name="Silverstein K.A.T."/>
            <person name="Beckman K.B."/>
            <person name="Gohl D.M."/>
        </authorList>
    </citation>
    <scope>NUCLEOTIDE SEQUENCE</scope>
    <source>
        <strain evidence="1">Duluth1</strain>
        <tissue evidence="1">Whole animal</tissue>
    </source>
</reference>
<sequence>MKHLSATFSHVTSILTPPWKEWPVVATHAVLNPVPLPMRLGANPVDADAKGVVGEAHGFQAGPPPEASPTATA</sequence>
<name>A0A9D4ILX9_DREPO</name>